<evidence type="ECO:0000313" key="3">
    <source>
        <dbReference type="Proteomes" id="UP000509346"/>
    </source>
</evidence>
<protein>
    <submittedName>
        <fullName evidence="2">Uncharacterized protein</fullName>
    </submittedName>
</protein>
<dbReference type="EMBL" id="CP058909">
    <property type="protein sequence ID" value="QLH83755.1"/>
    <property type="molecule type" value="Genomic_DNA"/>
</dbReference>
<evidence type="ECO:0000313" key="2">
    <source>
        <dbReference type="EMBL" id="QLH83755.1"/>
    </source>
</evidence>
<name>A0A7D5TEB7_9EURY</name>
<dbReference type="KEGG" id="hpel:HZS54_19910"/>
<gene>
    <name evidence="2" type="ORF">HZS54_19910</name>
</gene>
<dbReference type="Proteomes" id="UP000509346">
    <property type="component" value="Chromosome"/>
</dbReference>
<dbReference type="RefSeq" id="WP_179918797.1">
    <property type="nucleotide sequence ID" value="NZ_CP058909.1"/>
</dbReference>
<dbReference type="GeneID" id="56084905"/>
<feature type="region of interest" description="Disordered" evidence="1">
    <location>
        <begin position="34"/>
        <end position="73"/>
    </location>
</feature>
<organism evidence="2 3">
    <name type="scientific">Halosimplex pelagicum</name>
    <dbReference type="NCBI Taxonomy" id="869886"/>
    <lineage>
        <taxon>Archaea</taxon>
        <taxon>Methanobacteriati</taxon>
        <taxon>Methanobacteriota</taxon>
        <taxon>Stenosarchaea group</taxon>
        <taxon>Halobacteria</taxon>
        <taxon>Halobacteriales</taxon>
        <taxon>Haloarculaceae</taxon>
        <taxon>Halosimplex</taxon>
    </lineage>
</organism>
<accession>A0A7D5TEB7</accession>
<proteinExistence type="predicted"/>
<evidence type="ECO:0000256" key="1">
    <source>
        <dbReference type="SAM" id="MobiDB-lite"/>
    </source>
</evidence>
<reference evidence="2 3" key="1">
    <citation type="submission" date="2020-07" db="EMBL/GenBank/DDBJ databases">
        <title>Halosimplex litoreum sp. nov. and Halosimplex rubrum sp. nov., isolated from different salt environments.</title>
        <authorList>
            <person name="Cui H."/>
        </authorList>
    </citation>
    <scope>NUCLEOTIDE SEQUENCE [LARGE SCALE GENOMIC DNA]</scope>
    <source>
        <strain evidence="2 3">R2</strain>
    </source>
</reference>
<dbReference type="AlphaFoldDB" id="A0A7D5TEB7"/>
<keyword evidence="3" id="KW-1185">Reference proteome</keyword>
<sequence length="73" mass="8460">MSQHEVEVIGQYDPELKALIREVRRNQSYFNNLDESSESHVEQISQMEEDPILSLVEDKTHSDQSSKRPSNSN</sequence>
<feature type="compositionally biased region" description="Basic and acidic residues" evidence="1">
    <location>
        <begin position="56"/>
        <end position="66"/>
    </location>
</feature>